<organism evidence="2 3">
    <name type="scientific">Lineolata rhizophorae</name>
    <dbReference type="NCBI Taxonomy" id="578093"/>
    <lineage>
        <taxon>Eukaryota</taxon>
        <taxon>Fungi</taxon>
        <taxon>Dikarya</taxon>
        <taxon>Ascomycota</taxon>
        <taxon>Pezizomycotina</taxon>
        <taxon>Dothideomycetes</taxon>
        <taxon>Dothideomycetes incertae sedis</taxon>
        <taxon>Lineolatales</taxon>
        <taxon>Lineolataceae</taxon>
        <taxon>Lineolata</taxon>
    </lineage>
</organism>
<keyword evidence="3" id="KW-1185">Reference proteome</keyword>
<feature type="compositionally biased region" description="Basic residues" evidence="1">
    <location>
        <begin position="42"/>
        <end position="51"/>
    </location>
</feature>
<protein>
    <submittedName>
        <fullName evidence="2">Uncharacterized protein</fullName>
    </submittedName>
</protein>
<dbReference type="EMBL" id="MU001670">
    <property type="protein sequence ID" value="KAF2462242.1"/>
    <property type="molecule type" value="Genomic_DNA"/>
</dbReference>
<gene>
    <name evidence="2" type="ORF">BDY21DRAFT_330881</name>
</gene>
<evidence type="ECO:0000313" key="2">
    <source>
        <dbReference type="EMBL" id="KAF2462242.1"/>
    </source>
</evidence>
<reference evidence="2" key="1">
    <citation type="journal article" date="2020" name="Stud. Mycol.">
        <title>101 Dothideomycetes genomes: a test case for predicting lifestyles and emergence of pathogens.</title>
        <authorList>
            <person name="Haridas S."/>
            <person name="Albert R."/>
            <person name="Binder M."/>
            <person name="Bloem J."/>
            <person name="Labutti K."/>
            <person name="Salamov A."/>
            <person name="Andreopoulos B."/>
            <person name="Baker S."/>
            <person name="Barry K."/>
            <person name="Bills G."/>
            <person name="Bluhm B."/>
            <person name="Cannon C."/>
            <person name="Castanera R."/>
            <person name="Culley D."/>
            <person name="Daum C."/>
            <person name="Ezra D."/>
            <person name="Gonzalez J."/>
            <person name="Henrissat B."/>
            <person name="Kuo A."/>
            <person name="Liang C."/>
            <person name="Lipzen A."/>
            <person name="Lutzoni F."/>
            <person name="Magnuson J."/>
            <person name="Mondo S."/>
            <person name="Nolan M."/>
            <person name="Ohm R."/>
            <person name="Pangilinan J."/>
            <person name="Park H.-J."/>
            <person name="Ramirez L."/>
            <person name="Alfaro M."/>
            <person name="Sun H."/>
            <person name="Tritt A."/>
            <person name="Yoshinaga Y."/>
            <person name="Zwiers L.-H."/>
            <person name="Turgeon B."/>
            <person name="Goodwin S."/>
            <person name="Spatafora J."/>
            <person name="Crous P."/>
            <person name="Grigoriev I."/>
        </authorList>
    </citation>
    <scope>NUCLEOTIDE SEQUENCE</scope>
    <source>
        <strain evidence="2">ATCC 16933</strain>
    </source>
</reference>
<name>A0A6A6PEJ1_9PEZI</name>
<dbReference type="Proteomes" id="UP000799766">
    <property type="component" value="Unassembled WGS sequence"/>
</dbReference>
<evidence type="ECO:0000256" key="1">
    <source>
        <dbReference type="SAM" id="MobiDB-lite"/>
    </source>
</evidence>
<evidence type="ECO:0000313" key="3">
    <source>
        <dbReference type="Proteomes" id="UP000799766"/>
    </source>
</evidence>
<feature type="region of interest" description="Disordered" evidence="1">
    <location>
        <begin position="35"/>
        <end position="66"/>
    </location>
</feature>
<dbReference type="AlphaFoldDB" id="A0A6A6PEJ1"/>
<sequence length="164" mass="18580">MFILLIMSIPHGRPLAAETLAPLYFLRRRRAPFFGEQSTPQPRRHAKRSRRSQASSYHPGFHHPRHVSEVNRKYNNANKQRVQVVMLGRPGRRLAKAMAPRMRQRVVVASIEESSSLIRRPLAVRADGAPGHTQLTAFSPFPALTESPQTKITVPSSCFLHGTW</sequence>
<proteinExistence type="predicted"/>
<accession>A0A6A6PEJ1</accession>